<proteinExistence type="predicted"/>
<organism evidence="1 2">
    <name type="scientific">Pseudomonas schmalbachii</name>
    <dbReference type="NCBI Taxonomy" id="2816993"/>
    <lineage>
        <taxon>Bacteria</taxon>
        <taxon>Pseudomonadati</taxon>
        <taxon>Pseudomonadota</taxon>
        <taxon>Gammaproteobacteria</taxon>
        <taxon>Pseudomonadales</taxon>
        <taxon>Pseudomonadaceae</taxon>
        <taxon>Pseudomonas</taxon>
    </lineage>
</organism>
<dbReference type="Proteomes" id="UP000669060">
    <property type="component" value="Unassembled WGS sequence"/>
</dbReference>
<evidence type="ECO:0000313" key="1">
    <source>
        <dbReference type="EMBL" id="MBO3273905.1"/>
    </source>
</evidence>
<protein>
    <submittedName>
        <fullName evidence="1">Uncharacterized protein</fullName>
    </submittedName>
</protein>
<dbReference type="EMBL" id="JAELYA010000001">
    <property type="protein sequence ID" value="MBO3273905.1"/>
    <property type="molecule type" value="Genomic_DNA"/>
</dbReference>
<accession>A0ABS3TJR9</accession>
<keyword evidence="2" id="KW-1185">Reference proteome</keyword>
<comment type="caution">
    <text evidence="1">The sequence shown here is derived from an EMBL/GenBank/DDBJ whole genome shotgun (WGS) entry which is preliminary data.</text>
</comment>
<dbReference type="Gene3D" id="2.60.40.2420">
    <property type="match status" value="1"/>
</dbReference>
<gene>
    <name evidence="1" type="ORF">JFY56_01540</name>
</gene>
<name>A0ABS3TJR9_9PSED</name>
<evidence type="ECO:0000313" key="2">
    <source>
        <dbReference type="Proteomes" id="UP000669060"/>
    </source>
</evidence>
<sequence length="111" mass="12209">MSTILPALMLASLVPVSPSLDLQPGNAGMLVLNLCFTGGGQQVRFDLRMESLGKAGRSRSRQQGQLVAATEQHCPARMQVGPGNAEEVRAYLRWWVDGVEQEPLDKRLHRL</sequence>
<dbReference type="RefSeq" id="WP_208311726.1">
    <property type="nucleotide sequence ID" value="NZ_JAELYA010000001.1"/>
</dbReference>
<dbReference type="InterPro" id="IPR053722">
    <property type="entry name" value="Curli_assembly_CsgC/AgfC"/>
</dbReference>
<reference evidence="1 2" key="1">
    <citation type="submission" date="2020-12" db="EMBL/GenBank/DDBJ databases">
        <title>Pseudomonas schmalbachii sp. nov. isolated from millipede gut.</title>
        <authorList>
            <person name="Shelomi M."/>
        </authorList>
    </citation>
    <scope>NUCLEOTIDE SEQUENCE [LARGE SCALE GENOMIC DNA]</scope>
    <source>
        <strain evidence="1 2">Milli4</strain>
    </source>
</reference>